<name>A0AB39I5V3_9PSED</name>
<dbReference type="RefSeq" id="WP_280043568.1">
    <property type="nucleotide sequence ID" value="NZ_CP162607.1"/>
</dbReference>
<feature type="chain" id="PRO_5044221108" evidence="1">
    <location>
        <begin position="20"/>
        <end position="49"/>
    </location>
</feature>
<reference evidence="2" key="1">
    <citation type="submission" date="2024-07" db="EMBL/GenBank/DDBJ databases">
        <title>Identification and characteristics of a novel species of coltsfoot's symbiotic bacteria.</title>
        <authorList>
            <person name="Juszczyk A."/>
            <person name="Jasielczuk I."/>
            <person name="Gurgul A."/>
            <person name="Rogala M."/>
            <person name="Kowalczyk A."/>
            <person name="Szmatola T."/>
            <person name="Kosecka-Strojek M."/>
            <person name="Arent Z."/>
            <person name="Latowski D."/>
        </authorList>
    </citation>
    <scope>NUCLEOTIDE SEQUENCE</scope>
    <source>
        <strain evidence="2">Hg7Tf</strain>
    </source>
</reference>
<gene>
    <name evidence="2" type="ORF">AB4Y39_09100</name>
</gene>
<keyword evidence="1" id="KW-0732">Signal</keyword>
<protein>
    <submittedName>
        <fullName evidence="2">Uncharacterized protein</fullName>
    </submittedName>
</protein>
<sequence length="49" mass="5468">MRHYLLSLLVIGFVGAATAFPPSPPVQPYAYSVSYYLPKVTESATFNRF</sequence>
<organism evidence="2">
    <name type="scientific">Pseudomonas sp. Hg7Tf</name>
    <dbReference type="NCBI Taxonomy" id="3236988"/>
    <lineage>
        <taxon>Bacteria</taxon>
        <taxon>Pseudomonadati</taxon>
        <taxon>Pseudomonadota</taxon>
        <taxon>Gammaproteobacteria</taxon>
        <taxon>Pseudomonadales</taxon>
        <taxon>Pseudomonadaceae</taxon>
        <taxon>Pseudomonas</taxon>
    </lineage>
</organism>
<proteinExistence type="predicted"/>
<accession>A0AB39I5V3</accession>
<evidence type="ECO:0000313" key="2">
    <source>
        <dbReference type="EMBL" id="XDK38808.1"/>
    </source>
</evidence>
<dbReference type="AlphaFoldDB" id="A0AB39I5V3"/>
<evidence type="ECO:0000256" key="1">
    <source>
        <dbReference type="SAM" id="SignalP"/>
    </source>
</evidence>
<feature type="signal peptide" evidence="1">
    <location>
        <begin position="1"/>
        <end position="19"/>
    </location>
</feature>
<dbReference type="EMBL" id="CP162607">
    <property type="protein sequence ID" value="XDK38808.1"/>
    <property type="molecule type" value="Genomic_DNA"/>
</dbReference>